<dbReference type="PANTHER" id="PTHR14167:SF116">
    <property type="entry name" value="CAP, ISOFORM AC"/>
    <property type="match status" value="1"/>
</dbReference>
<dbReference type="InterPro" id="IPR050384">
    <property type="entry name" value="Endophilin_SH3RF"/>
</dbReference>
<dbReference type="Pfam" id="PF00018">
    <property type="entry name" value="SH3_1"/>
    <property type="match status" value="1"/>
</dbReference>
<dbReference type="EMBL" id="AK341117">
    <property type="protein sequence ID" value="BAH71584.1"/>
    <property type="molecule type" value="mRNA"/>
</dbReference>
<organism evidence="5">
    <name type="scientific">Acyrthosiphon pisum</name>
    <name type="common">Pea aphid</name>
    <dbReference type="NCBI Taxonomy" id="7029"/>
    <lineage>
        <taxon>Eukaryota</taxon>
        <taxon>Metazoa</taxon>
        <taxon>Ecdysozoa</taxon>
        <taxon>Arthropoda</taxon>
        <taxon>Hexapoda</taxon>
        <taxon>Insecta</taxon>
        <taxon>Pterygota</taxon>
        <taxon>Neoptera</taxon>
        <taxon>Paraneoptera</taxon>
        <taxon>Hemiptera</taxon>
        <taxon>Sternorrhyncha</taxon>
        <taxon>Aphidomorpha</taxon>
        <taxon>Aphidoidea</taxon>
        <taxon>Aphididae</taxon>
        <taxon>Macrosiphini</taxon>
        <taxon>Acyrthosiphon</taxon>
    </lineage>
</organism>
<evidence type="ECO:0000256" key="1">
    <source>
        <dbReference type="ARBA" id="ARBA00022443"/>
    </source>
</evidence>
<accession>C4WUL4</accession>
<evidence type="ECO:0000256" key="2">
    <source>
        <dbReference type="PROSITE-ProRule" id="PRU00192"/>
    </source>
</evidence>
<feature type="domain" description="SH3" evidence="4">
    <location>
        <begin position="125"/>
        <end position="180"/>
    </location>
</feature>
<dbReference type="PANTHER" id="PTHR14167">
    <property type="entry name" value="SH3 DOMAIN-CONTAINING"/>
    <property type="match status" value="1"/>
</dbReference>
<dbReference type="InterPro" id="IPR036028">
    <property type="entry name" value="SH3-like_dom_sf"/>
</dbReference>
<feature type="region of interest" description="Disordered" evidence="3">
    <location>
        <begin position="82"/>
        <end position="126"/>
    </location>
</feature>
<dbReference type="Gene3D" id="2.30.30.40">
    <property type="entry name" value="SH3 Domains"/>
    <property type="match status" value="1"/>
</dbReference>
<evidence type="ECO:0000313" key="5">
    <source>
        <dbReference type="EMBL" id="BAH71584.1"/>
    </source>
</evidence>
<evidence type="ECO:0000259" key="4">
    <source>
        <dbReference type="PROSITE" id="PS50002"/>
    </source>
</evidence>
<dbReference type="AlphaFoldDB" id="C4WUL4"/>
<dbReference type="PROSITE" id="PS50002">
    <property type="entry name" value="SH3"/>
    <property type="match status" value="1"/>
</dbReference>
<dbReference type="SMART" id="SM00326">
    <property type="entry name" value="SH3"/>
    <property type="match status" value="1"/>
</dbReference>
<name>C4WUL4_ACYPI</name>
<dbReference type="SUPFAM" id="SSF50044">
    <property type="entry name" value="SH3-domain"/>
    <property type="match status" value="1"/>
</dbReference>
<dbReference type="InterPro" id="IPR001452">
    <property type="entry name" value="SH3_domain"/>
</dbReference>
<protein>
    <recommendedName>
        <fullName evidence="4">SH3 domain-containing protein</fullName>
    </recommendedName>
</protein>
<proteinExistence type="evidence at transcript level"/>
<evidence type="ECO:0000256" key="3">
    <source>
        <dbReference type="SAM" id="MobiDB-lite"/>
    </source>
</evidence>
<dbReference type="OrthoDB" id="19092at2759"/>
<reference evidence="5" key="1">
    <citation type="submission" date="2009-06" db="EMBL/GenBank/DDBJ databases">
        <title>A full-length cDNA resource of the pea aphid, Acyrthosiphon pisum.</title>
        <authorList>
            <person name="Shigenobu S."/>
            <person name="Nakabachi A."/>
            <person name="Richards S."/>
        </authorList>
    </citation>
    <scope>NUCLEOTIDE SEQUENCE</scope>
    <source>
        <strain evidence="5">LSR1</strain>
        <tissue evidence="5">Whole body</tissue>
    </source>
</reference>
<keyword evidence="1 2" id="KW-0728">SH3 domain</keyword>
<sequence length="180" mass="21234">MAGDDMKKPLLLPARTVSLRRIAVNGDYSPHKYAESEVTLQYRRPVRNEIKEEWSEEELANKQAEAMRRIYQEERRRKYLQELQDMSNRRHADNLLPSQKSPIPLNRYDDFVDESPQPPRSRTPEPKLVARALYNFVGQTSRELSFRKGDIIFVRKQIDKNWYEGSTTPWSDCSLSTMSR</sequence>